<evidence type="ECO:0000313" key="4">
    <source>
        <dbReference type="Proteomes" id="UP001642409"/>
    </source>
</evidence>
<gene>
    <name evidence="3" type="ORF">HINF_LOCUS16024</name>
</gene>
<reference evidence="3 4" key="1">
    <citation type="submission" date="2024-07" db="EMBL/GenBank/DDBJ databases">
        <authorList>
            <person name="Akdeniz Z."/>
        </authorList>
    </citation>
    <scope>NUCLEOTIDE SEQUENCE [LARGE SCALE GENOMIC DNA]</scope>
</reference>
<dbReference type="PANTHER" id="PTHR43685">
    <property type="entry name" value="GLYCOSYLTRANSFERASE"/>
    <property type="match status" value="1"/>
</dbReference>
<keyword evidence="4" id="KW-1185">Reference proteome</keyword>
<dbReference type="InterPro" id="IPR050834">
    <property type="entry name" value="Glycosyltransf_2"/>
</dbReference>
<dbReference type="SUPFAM" id="SSF53448">
    <property type="entry name" value="Nucleotide-diphospho-sugar transferases"/>
    <property type="match status" value="1"/>
</dbReference>
<dbReference type="PANTHER" id="PTHR43685:SF2">
    <property type="entry name" value="GLYCOSYLTRANSFERASE 2-LIKE DOMAIN-CONTAINING PROTEIN"/>
    <property type="match status" value="1"/>
</dbReference>
<dbReference type="CDD" id="cd00761">
    <property type="entry name" value="Glyco_tranf_GTA_type"/>
    <property type="match status" value="1"/>
</dbReference>
<dbReference type="InterPro" id="IPR029044">
    <property type="entry name" value="Nucleotide-diphossugar_trans"/>
</dbReference>
<dbReference type="Pfam" id="PF00535">
    <property type="entry name" value="Glycos_transf_2"/>
    <property type="match status" value="1"/>
</dbReference>
<comment type="function">
    <text evidence="1">Dolichyl-phosphate beta-glucosyltransferase involved in the glycosylation of glycoproteins through the synthesis of dolichyl beta-D-glucosyl phosphate which serves as a sugar donor for transfer of three glucose residues to the Man-9-GlcNAc-2-PP-dolichol precursor to N-glycans.</text>
</comment>
<evidence type="ECO:0000259" key="2">
    <source>
        <dbReference type="Pfam" id="PF00535"/>
    </source>
</evidence>
<accession>A0ABP1HSU3</accession>
<dbReference type="EMBL" id="CAXDID020000039">
    <property type="protein sequence ID" value="CAL5999044.1"/>
    <property type="molecule type" value="Genomic_DNA"/>
</dbReference>
<proteinExistence type="predicted"/>
<evidence type="ECO:0000313" key="3">
    <source>
        <dbReference type="EMBL" id="CAL5999044.1"/>
    </source>
</evidence>
<dbReference type="Proteomes" id="UP001642409">
    <property type="component" value="Unassembled WGS sequence"/>
</dbReference>
<comment type="caution">
    <text evidence="3">The sequence shown here is derived from an EMBL/GenBank/DDBJ whole genome shotgun (WGS) entry which is preliminary data.</text>
</comment>
<feature type="domain" description="Glycosyltransferase 2-like" evidence="2">
    <location>
        <begin position="14"/>
        <end position="106"/>
    </location>
</feature>
<sequence length="315" mass="36008">MLLLVSAYGNPRISIVMPIYNQQKFLKCALDQIFSQTFQNFEVICVNDKSTDNSEQIIRQYQETHSNLILVNSPENMGTLNARSVGVLRASGDYILQFDADDNFTSSTVLFDLSININDASIYHFGEIWMYNGTPITDCAGYTDRCDEHVQSWVNPRLNSTFSSQAIHQSFLKSGISPLIHGKLIKSSVFKQGVNLLGDLIGVHVTFTEDYLLMFALTKFAEQYEPLQITGYVYNIWEESVLGARKWRKFVHDQIVVFQFMYLNSDVKGMRDLKKVLEWNLATLKVSSDEKAEICRLLDEAWLKGVKMCDEIKSE</sequence>
<dbReference type="InterPro" id="IPR001173">
    <property type="entry name" value="Glyco_trans_2-like"/>
</dbReference>
<name>A0ABP1HSU3_9EUKA</name>
<dbReference type="Gene3D" id="3.90.550.10">
    <property type="entry name" value="Spore Coat Polysaccharide Biosynthesis Protein SpsA, Chain A"/>
    <property type="match status" value="1"/>
</dbReference>
<protein>
    <submittedName>
        <fullName evidence="3">Glycosyl_transferase family 2 protein</fullName>
    </submittedName>
</protein>
<organism evidence="3 4">
    <name type="scientific">Hexamita inflata</name>
    <dbReference type="NCBI Taxonomy" id="28002"/>
    <lineage>
        <taxon>Eukaryota</taxon>
        <taxon>Metamonada</taxon>
        <taxon>Diplomonadida</taxon>
        <taxon>Hexamitidae</taxon>
        <taxon>Hexamitinae</taxon>
        <taxon>Hexamita</taxon>
    </lineage>
</organism>
<evidence type="ECO:0000256" key="1">
    <source>
        <dbReference type="ARBA" id="ARBA00003301"/>
    </source>
</evidence>